<sequence length="67" mass="7491">MARFSVDCETCSFTAEAPTVAAALSTERAHRREQGVEHRVTIERRPRERERPLANGDADGRPASDRP</sequence>
<evidence type="ECO:0000256" key="1">
    <source>
        <dbReference type="SAM" id="MobiDB-lite"/>
    </source>
</evidence>
<evidence type="ECO:0008006" key="4">
    <source>
        <dbReference type="Google" id="ProtNLM"/>
    </source>
</evidence>
<evidence type="ECO:0000313" key="3">
    <source>
        <dbReference type="Proteomes" id="UP000509667"/>
    </source>
</evidence>
<name>A0A7D5P9W3_9EURY</name>
<proteinExistence type="predicted"/>
<dbReference type="AlphaFoldDB" id="A0A7D5P9W3"/>
<dbReference type="KEGG" id="hrr:HZS55_08125"/>
<accession>A0A7D5P9W3</accession>
<keyword evidence="3" id="KW-1185">Reference proteome</keyword>
<feature type="region of interest" description="Disordered" evidence="1">
    <location>
        <begin position="28"/>
        <end position="67"/>
    </location>
</feature>
<dbReference type="GeneID" id="56077822"/>
<dbReference type="RefSeq" id="WP_179911188.1">
    <property type="nucleotide sequence ID" value="NZ_CP058910.1"/>
</dbReference>
<evidence type="ECO:0000313" key="2">
    <source>
        <dbReference type="EMBL" id="QLH77259.1"/>
    </source>
</evidence>
<gene>
    <name evidence="2" type="ORF">HZS55_08125</name>
</gene>
<dbReference type="EMBL" id="CP058910">
    <property type="protein sequence ID" value="QLH77259.1"/>
    <property type="molecule type" value="Genomic_DNA"/>
</dbReference>
<organism evidence="2 3">
    <name type="scientific">Halosimplex rubrum</name>
    <dbReference type="NCBI Taxonomy" id="869889"/>
    <lineage>
        <taxon>Archaea</taxon>
        <taxon>Methanobacteriati</taxon>
        <taxon>Methanobacteriota</taxon>
        <taxon>Stenosarchaea group</taxon>
        <taxon>Halobacteria</taxon>
        <taxon>Halobacteriales</taxon>
        <taxon>Haloarculaceae</taxon>
        <taxon>Halosimplex</taxon>
    </lineage>
</organism>
<reference evidence="2 3" key="1">
    <citation type="submission" date="2020-07" db="EMBL/GenBank/DDBJ databases">
        <title>Halosimplex pelagicum sp. nov. and Halosimplex rubrum sp. nov., isolated from salted brown alga Laminaria, and emended description of the genus Halosimplex.</title>
        <authorList>
            <person name="Cui H."/>
        </authorList>
    </citation>
    <scope>NUCLEOTIDE SEQUENCE [LARGE SCALE GENOMIC DNA]</scope>
    <source>
        <strain evidence="2 3">R27</strain>
    </source>
</reference>
<dbReference type="Proteomes" id="UP000509667">
    <property type="component" value="Chromosome"/>
</dbReference>
<dbReference type="OrthoDB" id="237564at2157"/>
<protein>
    <recommendedName>
        <fullName evidence="4">DUF1059 domain-containing protein</fullName>
    </recommendedName>
</protein>